<reference evidence="1" key="1">
    <citation type="journal article" date="2015" name="Proc. Natl. Acad. Sci. U.S.A.">
        <title>Networks of energetic and metabolic interactions define dynamics in microbial communities.</title>
        <authorList>
            <person name="Embree M."/>
            <person name="Liu J.K."/>
            <person name="Al-Bassam M.M."/>
            <person name="Zengler K."/>
        </authorList>
    </citation>
    <scope>NUCLEOTIDE SEQUENCE</scope>
</reference>
<proteinExistence type="predicted"/>
<accession>A0A0W8FSY1</accession>
<comment type="caution">
    <text evidence="1">The sequence shown here is derived from an EMBL/GenBank/DDBJ whole genome shotgun (WGS) entry which is preliminary data.</text>
</comment>
<protein>
    <submittedName>
        <fullName evidence="1">Uncharacterized protein</fullName>
    </submittedName>
</protein>
<evidence type="ECO:0000313" key="1">
    <source>
        <dbReference type="EMBL" id="KUG23427.1"/>
    </source>
</evidence>
<sequence length="41" mass="4637">MSRPARARGLKHILPDNWLNPIMSRPARARGLKHHQGNGLL</sequence>
<name>A0A0W8FSY1_9ZZZZ</name>
<dbReference type="EMBL" id="LNQE01000907">
    <property type="protein sequence ID" value="KUG23427.1"/>
    <property type="molecule type" value="Genomic_DNA"/>
</dbReference>
<organism evidence="1">
    <name type="scientific">hydrocarbon metagenome</name>
    <dbReference type="NCBI Taxonomy" id="938273"/>
    <lineage>
        <taxon>unclassified sequences</taxon>
        <taxon>metagenomes</taxon>
        <taxon>ecological metagenomes</taxon>
    </lineage>
</organism>
<dbReference type="AlphaFoldDB" id="A0A0W8FSY1"/>
<gene>
    <name evidence="1" type="ORF">ASZ90_006789</name>
</gene>